<sequence length="436" mass="48740">MEAIKGAVWSYLPGLPDDLLTTLIDELGVESVEDLALMEEKDLVRYLKPIQCRKLLNGIKQGFVTINMEVLSPHPIVSSSANTLASPQAFRPPHHLLSSPPSSTPSTSSSANTLASPQAFRPPHHLLSSPPSTSNSSQSPQPGMPWHVDFRVNWNQMQTAIQQAVEKEERPMPDERRAFVNALVDQMMQHERNPTRAMCHSIVRLIVRSHPKSFADISRQGEVVGDGCPSLLQQVKTRVEYKTRNNTLARRRRSREGRRNTGVAGESRLTRGPVDQYGCVRWCPAELPEGETEAGGFEKGSAEHLLRHAIYFIFEEGMGGAERAEPLMVRTYIILRRYLNRMPAPAMLEKLDNPKIREVLASYDPEGSEKAACILQLLMVYFKEPTEILMLEVDTCAIAADVVNTAALPSTPCLIIQGNVMFRDGIFLFIQDFLLF</sequence>
<reference evidence="2" key="1">
    <citation type="submission" date="2022-11" db="EMBL/GenBank/DDBJ databases">
        <title>Chromosome-level genome of Pogonophryne albipinna.</title>
        <authorList>
            <person name="Jo E."/>
        </authorList>
    </citation>
    <scope>NUCLEOTIDE SEQUENCE</scope>
    <source>
        <strain evidence="2">SGF0006</strain>
        <tissue evidence="2">Muscle</tissue>
    </source>
</reference>
<dbReference type="PANTHER" id="PTHR31025">
    <property type="entry name" value="SI:CH211-196P9.1-RELATED"/>
    <property type="match status" value="1"/>
</dbReference>
<dbReference type="PANTHER" id="PTHR31025:SF30">
    <property type="entry name" value="SI:DKEY-15H8.17"/>
    <property type="match status" value="1"/>
</dbReference>
<feature type="region of interest" description="Disordered" evidence="1">
    <location>
        <begin position="249"/>
        <end position="268"/>
    </location>
</feature>
<keyword evidence="3" id="KW-1185">Reference proteome</keyword>
<feature type="compositionally biased region" description="Low complexity" evidence="1">
    <location>
        <begin position="125"/>
        <end position="141"/>
    </location>
</feature>
<protein>
    <submittedName>
        <fullName evidence="2">Uncharacterized protein</fullName>
    </submittedName>
</protein>
<dbReference type="AlphaFoldDB" id="A0AAD6B6L9"/>
<comment type="caution">
    <text evidence="2">The sequence shown here is derived from an EMBL/GenBank/DDBJ whole genome shotgun (WGS) entry which is preliminary data.</text>
</comment>
<feature type="compositionally biased region" description="Low complexity" evidence="1">
    <location>
        <begin position="95"/>
        <end position="117"/>
    </location>
</feature>
<dbReference type="Proteomes" id="UP001219934">
    <property type="component" value="Unassembled WGS sequence"/>
</dbReference>
<proteinExistence type="predicted"/>
<gene>
    <name evidence="2" type="ORF">JOQ06_001211</name>
</gene>
<feature type="region of interest" description="Disordered" evidence="1">
    <location>
        <begin position="85"/>
        <end position="147"/>
    </location>
</feature>
<name>A0AAD6B6L9_9TELE</name>
<evidence type="ECO:0000313" key="3">
    <source>
        <dbReference type="Proteomes" id="UP001219934"/>
    </source>
</evidence>
<evidence type="ECO:0000313" key="2">
    <source>
        <dbReference type="EMBL" id="KAJ4936622.1"/>
    </source>
</evidence>
<accession>A0AAD6B6L9</accession>
<organism evidence="2 3">
    <name type="scientific">Pogonophryne albipinna</name>
    <dbReference type="NCBI Taxonomy" id="1090488"/>
    <lineage>
        <taxon>Eukaryota</taxon>
        <taxon>Metazoa</taxon>
        <taxon>Chordata</taxon>
        <taxon>Craniata</taxon>
        <taxon>Vertebrata</taxon>
        <taxon>Euteleostomi</taxon>
        <taxon>Actinopterygii</taxon>
        <taxon>Neopterygii</taxon>
        <taxon>Teleostei</taxon>
        <taxon>Neoteleostei</taxon>
        <taxon>Acanthomorphata</taxon>
        <taxon>Eupercaria</taxon>
        <taxon>Perciformes</taxon>
        <taxon>Notothenioidei</taxon>
        <taxon>Pogonophryne</taxon>
    </lineage>
</organism>
<dbReference type="EMBL" id="JAPTMU010000010">
    <property type="protein sequence ID" value="KAJ4936622.1"/>
    <property type="molecule type" value="Genomic_DNA"/>
</dbReference>
<evidence type="ECO:0000256" key="1">
    <source>
        <dbReference type="SAM" id="MobiDB-lite"/>
    </source>
</evidence>